<gene>
    <name evidence="1" type="ORF">P5G50_18210</name>
</gene>
<dbReference type="EMBL" id="JAROCF010000002">
    <property type="protein sequence ID" value="MDN4616385.1"/>
    <property type="molecule type" value="Genomic_DNA"/>
</dbReference>
<keyword evidence="2" id="KW-1185">Reference proteome</keyword>
<protein>
    <recommendedName>
        <fullName evidence="3">HTH cro/C1-type domain-containing protein</fullName>
    </recommendedName>
</protein>
<name>A0ABT8KG05_9MICO</name>
<organism evidence="1 2">
    <name type="scientific">Leifsonia williamsii</name>
    <dbReference type="NCBI Taxonomy" id="3035919"/>
    <lineage>
        <taxon>Bacteria</taxon>
        <taxon>Bacillati</taxon>
        <taxon>Actinomycetota</taxon>
        <taxon>Actinomycetes</taxon>
        <taxon>Micrococcales</taxon>
        <taxon>Microbacteriaceae</taxon>
        <taxon>Leifsonia</taxon>
    </lineage>
</organism>
<comment type="caution">
    <text evidence="1">The sequence shown here is derived from an EMBL/GenBank/DDBJ whole genome shotgun (WGS) entry which is preliminary data.</text>
</comment>
<evidence type="ECO:0008006" key="3">
    <source>
        <dbReference type="Google" id="ProtNLM"/>
    </source>
</evidence>
<dbReference type="Proteomes" id="UP001174208">
    <property type="component" value="Unassembled WGS sequence"/>
</dbReference>
<sequence length="71" mass="7606">MKQSDQRAEEVSARVRGNVLDAAAAAGLTGESVVQLTGCRPEALMGESDLHFEELVQIARLVGCSPARFFD</sequence>
<proteinExistence type="predicted"/>
<accession>A0ABT8KG05</accession>
<evidence type="ECO:0000313" key="2">
    <source>
        <dbReference type="Proteomes" id="UP001174208"/>
    </source>
</evidence>
<dbReference type="RefSeq" id="WP_301209564.1">
    <property type="nucleotide sequence ID" value="NZ_JAROCF010000002.1"/>
</dbReference>
<reference evidence="1" key="1">
    <citation type="submission" date="2023-06" db="EMBL/GenBank/DDBJ databases">
        <title>MT1 and MT2 Draft Genomes of Novel Species.</title>
        <authorList>
            <person name="Venkateswaran K."/>
        </authorList>
    </citation>
    <scope>NUCLEOTIDE SEQUENCE</scope>
    <source>
        <strain evidence="1">F6_8S_P_1B</strain>
    </source>
</reference>
<evidence type="ECO:0000313" key="1">
    <source>
        <dbReference type="EMBL" id="MDN4616385.1"/>
    </source>
</evidence>